<name>A0A9P7RFW7_9PEZI</name>
<reference evidence="2" key="1">
    <citation type="submission" date="2021-05" db="EMBL/GenBank/DDBJ databases">
        <title>Comparative genomics of three Colletotrichum scovillei strains and genetic complementation revealed genes involved fungal growth and virulence on chili pepper.</title>
        <authorList>
            <person name="Hsieh D.-K."/>
            <person name="Chuang S.-C."/>
            <person name="Chen C.-Y."/>
            <person name="Chao Y.-T."/>
            <person name="Lu M.-Y.J."/>
            <person name="Lee M.-H."/>
            <person name="Shih M.-C."/>
        </authorList>
    </citation>
    <scope>NUCLEOTIDE SEQUENCE</scope>
    <source>
        <strain evidence="2">Coll-153</strain>
    </source>
</reference>
<feature type="non-terminal residue" evidence="2">
    <location>
        <position position="29"/>
    </location>
</feature>
<dbReference type="Proteomes" id="UP000699042">
    <property type="component" value="Unassembled WGS sequence"/>
</dbReference>
<dbReference type="EMBL" id="JAESDN010000002">
    <property type="protein sequence ID" value="KAG7055424.1"/>
    <property type="molecule type" value="Genomic_DNA"/>
</dbReference>
<dbReference type="AlphaFoldDB" id="A0A9P7RFW7"/>
<proteinExistence type="predicted"/>
<keyword evidence="3" id="KW-1185">Reference proteome</keyword>
<protein>
    <submittedName>
        <fullName evidence="2">Uncharacterized protein</fullName>
    </submittedName>
</protein>
<feature type="compositionally biased region" description="Polar residues" evidence="1">
    <location>
        <begin position="1"/>
        <end position="19"/>
    </location>
</feature>
<sequence length="29" mass="2920">SGCQLGRCSSSAGNGTNVGRLSEHQCPVD</sequence>
<evidence type="ECO:0000256" key="1">
    <source>
        <dbReference type="SAM" id="MobiDB-lite"/>
    </source>
</evidence>
<evidence type="ECO:0000313" key="2">
    <source>
        <dbReference type="EMBL" id="KAG7055424.1"/>
    </source>
</evidence>
<comment type="caution">
    <text evidence="2">The sequence shown here is derived from an EMBL/GenBank/DDBJ whole genome shotgun (WGS) entry which is preliminary data.</text>
</comment>
<gene>
    <name evidence="2" type="ORF">JMJ77_007883</name>
</gene>
<accession>A0A9P7RFW7</accession>
<evidence type="ECO:0000313" key="3">
    <source>
        <dbReference type="Proteomes" id="UP000699042"/>
    </source>
</evidence>
<feature type="region of interest" description="Disordered" evidence="1">
    <location>
        <begin position="1"/>
        <end position="29"/>
    </location>
</feature>
<organism evidence="2 3">
    <name type="scientific">Colletotrichum scovillei</name>
    <dbReference type="NCBI Taxonomy" id="1209932"/>
    <lineage>
        <taxon>Eukaryota</taxon>
        <taxon>Fungi</taxon>
        <taxon>Dikarya</taxon>
        <taxon>Ascomycota</taxon>
        <taxon>Pezizomycotina</taxon>
        <taxon>Sordariomycetes</taxon>
        <taxon>Hypocreomycetidae</taxon>
        <taxon>Glomerellales</taxon>
        <taxon>Glomerellaceae</taxon>
        <taxon>Colletotrichum</taxon>
        <taxon>Colletotrichum acutatum species complex</taxon>
    </lineage>
</organism>